<dbReference type="SUPFAM" id="SSF141488">
    <property type="entry name" value="YdhA-like"/>
    <property type="match status" value="1"/>
</dbReference>
<dbReference type="EMBL" id="CP042382">
    <property type="protein sequence ID" value="QEA37839.1"/>
    <property type="molecule type" value="Genomic_DNA"/>
</dbReference>
<evidence type="ECO:0000259" key="6">
    <source>
        <dbReference type="Pfam" id="PF09864"/>
    </source>
</evidence>
<evidence type="ECO:0000256" key="5">
    <source>
        <dbReference type="SAM" id="SignalP"/>
    </source>
</evidence>
<feature type="signal peptide" evidence="5">
    <location>
        <begin position="1"/>
        <end position="26"/>
    </location>
</feature>
<dbReference type="Gene3D" id="2.40.128.200">
    <property type="match status" value="1"/>
</dbReference>
<dbReference type="OrthoDB" id="5348860at2"/>
<name>A0A5B8SL50_9GAMM</name>
<keyword evidence="4" id="KW-0449">Lipoprotein</keyword>
<evidence type="ECO:0000256" key="4">
    <source>
        <dbReference type="ARBA" id="ARBA00023288"/>
    </source>
</evidence>
<keyword evidence="2" id="KW-0472">Membrane</keyword>
<dbReference type="KEGG" id="paur:FGL86_01310"/>
<evidence type="ECO:0000256" key="2">
    <source>
        <dbReference type="ARBA" id="ARBA00023136"/>
    </source>
</evidence>
<dbReference type="InterPro" id="IPR018660">
    <property type="entry name" value="MliC"/>
</dbReference>
<dbReference type="AlphaFoldDB" id="A0A5B8SL50"/>
<evidence type="ECO:0000313" key="7">
    <source>
        <dbReference type="EMBL" id="QEA37839.1"/>
    </source>
</evidence>
<gene>
    <name evidence="7" type="ORF">FGL86_01310</name>
</gene>
<feature type="chain" id="PRO_5022897521" evidence="5">
    <location>
        <begin position="27"/>
        <end position="259"/>
    </location>
</feature>
<accession>A0A5B8SL50</accession>
<evidence type="ECO:0000313" key="8">
    <source>
        <dbReference type="Proteomes" id="UP000321272"/>
    </source>
</evidence>
<proteinExistence type="predicted"/>
<dbReference type="Pfam" id="PF09864">
    <property type="entry name" value="MliC"/>
    <property type="match status" value="1"/>
</dbReference>
<evidence type="ECO:0000256" key="1">
    <source>
        <dbReference type="ARBA" id="ARBA00022729"/>
    </source>
</evidence>
<keyword evidence="8" id="KW-1185">Reference proteome</keyword>
<dbReference type="InterPro" id="IPR036328">
    <property type="entry name" value="MliC_sf"/>
</dbReference>
<dbReference type="Proteomes" id="UP000321272">
    <property type="component" value="Chromosome"/>
</dbReference>
<keyword evidence="3" id="KW-0564">Palmitate</keyword>
<protein>
    <submittedName>
        <fullName evidence="7">C-type lysozyme, inhibitor</fullName>
    </submittedName>
</protein>
<organism evidence="7 8">
    <name type="scientific">Pistricoccus aurantiacus</name>
    <dbReference type="NCBI Taxonomy" id="1883414"/>
    <lineage>
        <taxon>Bacteria</taxon>
        <taxon>Pseudomonadati</taxon>
        <taxon>Pseudomonadota</taxon>
        <taxon>Gammaproteobacteria</taxon>
        <taxon>Oceanospirillales</taxon>
        <taxon>Halomonadaceae</taxon>
        <taxon>Pistricoccus</taxon>
    </lineage>
</organism>
<feature type="domain" description="C-type lysozyme inhibitor" evidence="6">
    <location>
        <begin position="91"/>
        <end position="136"/>
    </location>
</feature>
<evidence type="ECO:0000256" key="3">
    <source>
        <dbReference type="ARBA" id="ARBA00023139"/>
    </source>
</evidence>
<keyword evidence="1 5" id="KW-0732">Signal</keyword>
<reference evidence="7 8" key="1">
    <citation type="submission" date="2019-06" db="EMBL/GenBank/DDBJ databases">
        <title>Genome analyses of bacteria isolated from kimchi.</title>
        <authorList>
            <person name="Lee S."/>
            <person name="Ahn S."/>
            <person name="Roh S."/>
        </authorList>
    </citation>
    <scope>NUCLEOTIDE SEQUENCE [LARGE SCALE GENOMIC DNA]</scope>
    <source>
        <strain evidence="7 8">CBA4606</strain>
    </source>
</reference>
<sequence>MFCHFNYRYLPSLLVATLLLPGCVSSSGPDEKQVAPPTVREADAFGVTGESTSLEKKNPAPLLPSALFPGEAKEFVAWRCTPAQDLVSAATPRKLRLWSGQGAYRLEPAVVASGARYVKADLSFWNKGKEATVESDKGRLRCEQDETRKVLTRRQRPDVMFHGRGNEPGWTVRLASDRPRLALMLDYGEREIDAAYRVTSLDNDAGRVTLESARKDLPFTLSLEGRACFDAMSGEPYPARVTLRLDGKTYRGCGQGIAP</sequence>